<evidence type="ECO:0000256" key="4">
    <source>
        <dbReference type="ARBA" id="ARBA00022801"/>
    </source>
</evidence>
<keyword evidence="4 7" id="KW-0378">Hydrolase</keyword>
<evidence type="ECO:0000313" key="7">
    <source>
        <dbReference type="EMBL" id="PKZ63576.1"/>
    </source>
</evidence>
<sequence>MAWPVALGVVHVVLKDGFSAVLPQIGSIRHVHHLNCGTFTPVGIPECVTHILALEFDHGLVLVDVGLGQQDVAHPIRGLGQALRAVRPRLRGADTAIQQLAGLGFTADDVVGIIATHLDYDHISGALDFPTAPVHLTVTELFAAARRPGIRGRIRYRPHHLTAITSRAHTYAPDDAIPIMNFHGHPLTASGDLFLIPLPGHTAGHAAVAIRDPHQRDRWLIHAGDAFLHHTALTSASDASMDRVERMLAMDPSNLAHNHAALRAAADQGHLVICSHDRDQYEHLAAAGNPRR</sequence>
<protein>
    <submittedName>
        <fullName evidence="7">MBL fold metallo-hydrolase</fullName>
    </submittedName>
</protein>
<dbReference type="SMART" id="SM00849">
    <property type="entry name" value="Lactamase_B"/>
    <property type="match status" value="1"/>
</dbReference>
<keyword evidence="5" id="KW-0862">Zinc</keyword>
<dbReference type="Pfam" id="PF00753">
    <property type="entry name" value="Lactamase_B"/>
    <property type="match status" value="1"/>
</dbReference>
<dbReference type="PANTHER" id="PTHR42978">
    <property type="entry name" value="QUORUM-QUENCHING LACTONASE YTNP-RELATED-RELATED"/>
    <property type="match status" value="1"/>
</dbReference>
<name>A0A2I1R372_9ACTN</name>
<dbReference type="InterPro" id="IPR036866">
    <property type="entry name" value="RibonucZ/Hydroxyglut_hydro"/>
</dbReference>
<dbReference type="InterPro" id="IPR051013">
    <property type="entry name" value="MBL_superfamily_lactonases"/>
</dbReference>
<organism evidence="7 8">
    <name type="scientific">Gordonia terrae</name>
    <dbReference type="NCBI Taxonomy" id="2055"/>
    <lineage>
        <taxon>Bacteria</taxon>
        <taxon>Bacillati</taxon>
        <taxon>Actinomycetota</taxon>
        <taxon>Actinomycetes</taxon>
        <taxon>Mycobacteriales</taxon>
        <taxon>Gordoniaceae</taxon>
        <taxon>Gordonia</taxon>
    </lineage>
</organism>
<dbReference type="InterPro" id="IPR001279">
    <property type="entry name" value="Metallo-B-lactamas"/>
</dbReference>
<keyword evidence="3" id="KW-0479">Metal-binding</keyword>
<reference evidence="7 8" key="1">
    <citation type="submission" date="2017-12" db="EMBL/GenBank/DDBJ databases">
        <title>Phylogenetic diversity of female urinary microbiome.</title>
        <authorList>
            <person name="Thomas-White K."/>
            <person name="Wolfe A.J."/>
        </authorList>
    </citation>
    <scope>NUCLEOTIDE SEQUENCE [LARGE SCALE GENOMIC DNA]</scope>
    <source>
        <strain evidence="7 8">UMB0777</strain>
    </source>
</reference>
<accession>A0A2I1R372</accession>
<comment type="caution">
    <text evidence="7">The sequence shown here is derived from an EMBL/GenBank/DDBJ whole genome shotgun (WGS) entry which is preliminary data.</text>
</comment>
<dbReference type="SUPFAM" id="SSF56281">
    <property type="entry name" value="Metallo-hydrolase/oxidoreductase"/>
    <property type="match status" value="1"/>
</dbReference>
<dbReference type="Gene3D" id="3.60.15.10">
    <property type="entry name" value="Ribonuclease Z/Hydroxyacylglutathione hydrolase-like"/>
    <property type="match status" value="1"/>
</dbReference>
<evidence type="ECO:0000313" key="8">
    <source>
        <dbReference type="Proteomes" id="UP000234662"/>
    </source>
</evidence>
<evidence type="ECO:0000256" key="2">
    <source>
        <dbReference type="ARBA" id="ARBA00007749"/>
    </source>
</evidence>
<dbReference type="AlphaFoldDB" id="A0A2I1R372"/>
<feature type="domain" description="Metallo-beta-lactamase" evidence="6">
    <location>
        <begin position="48"/>
        <end position="259"/>
    </location>
</feature>
<dbReference type="EMBL" id="PKJC01000023">
    <property type="protein sequence ID" value="PKZ63576.1"/>
    <property type="molecule type" value="Genomic_DNA"/>
</dbReference>
<gene>
    <name evidence="7" type="ORF">CYJ73_21170</name>
</gene>
<dbReference type="PANTHER" id="PTHR42978:SF7">
    <property type="entry name" value="METALLO-HYDROLASE RV2300C-RELATED"/>
    <property type="match status" value="1"/>
</dbReference>
<comment type="similarity">
    <text evidence="2">Belongs to the metallo-beta-lactamase superfamily.</text>
</comment>
<dbReference type="Proteomes" id="UP000234662">
    <property type="component" value="Unassembled WGS sequence"/>
</dbReference>
<dbReference type="GO" id="GO:0046872">
    <property type="term" value="F:metal ion binding"/>
    <property type="evidence" value="ECO:0007669"/>
    <property type="project" value="UniProtKB-KW"/>
</dbReference>
<evidence type="ECO:0000256" key="1">
    <source>
        <dbReference type="ARBA" id="ARBA00001947"/>
    </source>
</evidence>
<comment type="cofactor">
    <cofactor evidence="1">
        <name>Zn(2+)</name>
        <dbReference type="ChEBI" id="CHEBI:29105"/>
    </cofactor>
</comment>
<dbReference type="GO" id="GO:0016787">
    <property type="term" value="F:hydrolase activity"/>
    <property type="evidence" value="ECO:0007669"/>
    <property type="project" value="UniProtKB-KW"/>
</dbReference>
<evidence type="ECO:0000256" key="3">
    <source>
        <dbReference type="ARBA" id="ARBA00022723"/>
    </source>
</evidence>
<evidence type="ECO:0000256" key="5">
    <source>
        <dbReference type="ARBA" id="ARBA00022833"/>
    </source>
</evidence>
<proteinExistence type="inferred from homology"/>
<evidence type="ECO:0000259" key="6">
    <source>
        <dbReference type="SMART" id="SM00849"/>
    </source>
</evidence>